<keyword evidence="2 5" id="KW-0645">Protease</keyword>
<dbReference type="PANTHER" id="PTHR32060:SF30">
    <property type="entry name" value="CARBOXY-TERMINAL PROCESSING PROTEASE CTPA"/>
    <property type="match status" value="1"/>
</dbReference>
<reference evidence="7 8" key="1">
    <citation type="submission" date="2017-04" db="EMBL/GenBank/DDBJ databases">
        <authorList>
            <person name="Afonso C.L."/>
            <person name="Miller P.J."/>
            <person name="Scott M.A."/>
            <person name="Spackman E."/>
            <person name="Goraichik I."/>
            <person name="Dimitrov K.M."/>
            <person name="Suarez D.L."/>
            <person name="Swayne D.E."/>
        </authorList>
    </citation>
    <scope>NUCLEOTIDE SEQUENCE [LARGE SCALE GENOMIC DNA]</scope>
    <source>
        <strain evidence="7 8">DSM 26133</strain>
    </source>
</reference>
<evidence type="ECO:0000256" key="4">
    <source>
        <dbReference type="ARBA" id="ARBA00022825"/>
    </source>
</evidence>
<evidence type="ECO:0000313" key="8">
    <source>
        <dbReference type="Proteomes" id="UP000192472"/>
    </source>
</evidence>
<dbReference type="Proteomes" id="UP000192472">
    <property type="component" value="Unassembled WGS sequence"/>
</dbReference>
<dbReference type="InterPro" id="IPR036034">
    <property type="entry name" value="PDZ_sf"/>
</dbReference>
<dbReference type="PROSITE" id="PS50106">
    <property type="entry name" value="PDZ"/>
    <property type="match status" value="1"/>
</dbReference>
<dbReference type="InterPro" id="IPR029045">
    <property type="entry name" value="ClpP/crotonase-like_dom_sf"/>
</dbReference>
<dbReference type="EMBL" id="FWYF01000002">
    <property type="protein sequence ID" value="SMD35245.1"/>
    <property type="molecule type" value="Genomic_DNA"/>
</dbReference>
<sequence length="552" mass="61215">MKLKGKAKNILISGILLPIFLFGIFSFSNDDKHFEMAKNLEIFASLYSEINKYYVDDVNPNTLIKTSIDAMLEKLDPYTVYIPEDDIEDFRTNATGEYGGLGIQSNKINDQHIVLNLYENSPAMSAGIKIGDVITEVDGVPLTNLSDDQAGKLMKGQSGSDIQVEVLRNGTEKLSFLTTREKIVIPNISYSTLLGNSTGYLRLSEFTRDAAEDVKKTVLELKEKGATKLIIDLRENPGGLLNEAVDICNLFVPKGSKIVDTKGKIDAQSHSYQAKSEPLDLNIPIAVVINDGSASASEIVSGVLQDYDRAIIIGQKSYGKGLVQVSRKLSFNSQLKVTTAKYYIPSGRCIQALDYAQRKADGSATKVPDSLKTEFRTTNNRVVYDGGGIDPDIFVTKSTPSSYSENLSESGLIFEYATKYYYAHDSIASPQVFELSDIEYQAFVKWMETKSFDNPSQVENTLELLKEAATEDDVYNKLIAEIEDIGTSVEKIKSNGLMTFKPEIKDLLEKQIILRYYYTSGQVEAALNKDEEIKEARKILDDANTYAAKLKG</sequence>
<dbReference type="GO" id="GO:0008236">
    <property type="term" value="F:serine-type peptidase activity"/>
    <property type="evidence" value="ECO:0007669"/>
    <property type="project" value="UniProtKB-KW"/>
</dbReference>
<dbReference type="GO" id="GO:0030288">
    <property type="term" value="C:outer membrane-bounded periplasmic space"/>
    <property type="evidence" value="ECO:0007669"/>
    <property type="project" value="TreeGrafter"/>
</dbReference>
<keyword evidence="4 5" id="KW-0720">Serine protease</keyword>
<protein>
    <submittedName>
        <fullName evidence="7">Carboxyl-terminal processing protease</fullName>
    </submittedName>
</protein>
<dbReference type="CDD" id="cd06782">
    <property type="entry name" value="cpPDZ_CPP-like"/>
    <property type="match status" value="1"/>
</dbReference>
<name>A0A1W2GF19_REIFA</name>
<gene>
    <name evidence="7" type="ORF">SAMN04488029_2415</name>
</gene>
<proteinExistence type="inferred from homology"/>
<dbReference type="STRING" id="692418.SAMN04488029_2415"/>
<dbReference type="Gene3D" id="3.30.750.44">
    <property type="match status" value="1"/>
</dbReference>
<dbReference type="GO" id="GO:0007165">
    <property type="term" value="P:signal transduction"/>
    <property type="evidence" value="ECO:0007669"/>
    <property type="project" value="TreeGrafter"/>
</dbReference>
<dbReference type="Pfam" id="PF22694">
    <property type="entry name" value="CtpB_N-like"/>
    <property type="match status" value="1"/>
</dbReference>
<dbReference type="SMART" id="SM00228">
    <property type="entry name" value="PDZ"/>
    <property type="match status" value="1"/>
</dbReference>
<dbReference type="NCBIfam" id="TIGR00225">
    <property type="entry name" value="prc"/>
    <property type="match status" value="1"/>
</dbReference>
<dbReference type="InterPro" id="IPR005151">
    <property type="entry name" value="Tail-specific_protease"/>
</dbReference>
<evidence type="ECO:0000256" key="2">
    <source>
        <dbReference type="ARBA" id="ARBA00022670"/>
    </source>
</evidence>
<evidence type="ECO:0000313" key="7">
    <source>
        <dbReference type="EMBL" id="SMD35245.1"/>
    </source>
</evidence>
<comment type="similarity">
    <text evidence="1 5">Belongs to the peptidase S41A family.</text>
</comment>
<dbReference type="GO" id="GO:0004175">
    <property type="term" value="F:endopeptidase activity"/>
    <property type="evidence" value="ECO:0007669"/>
    <property type="project" value="TreeGrafter"/>
</dbReference>
<dbReference type="GO" id="GO:0006508">
    <property type="term" value="P:proteolysis"/>
    <property type="evidence" value="ECO:0007669"/>
    <property type="project" value="UniProtKB-KW"/>
</dbReference>
<organism evidence="7 8">
    <name type="scientific">Reichenbachiella faecimaris</name>
    <dbReference type="NCBI Taxonomy" id="692418"/>
    <lineage>
        <taxon>Bacteria</taxon>
        <taxon>Pseudomonadati</taxon>
        <taxon>Bacteroidota</taxon>
        <taxon>Cytophagia</taxon>
        <taxon>Cytophagales</taxon>
        <taxon>Reichenbachiellaceae</taxon>
        <taxon>Reichenbachiella</taxon>
    </lineage>
</organism>
<evidence type="ECO:0000256" key="3">
    <source>
        <dbReference type="ARBA" id="ARBA00022801"/>
    </source>
</evidence>
<accession>A0A1W2GF19</accession>
<dbReference type="InterPro" id="IPR004447">
    <property type="entry name" value="Peptidase_S41A"/>
</dbReference>
<dbReference type="Pfam" id="PF13180">
    <property type="entry name" value="PDZ_2"/>
    <property type="match status" value="1"/>
</dbReference>
<dbReference type="AlphaFoldDB" id="A0A1W2GF19"/>
<dbReference type="InterPro" id="IPR055210">
    <property type="entry name" value="CtpA/B_N"/>
</dbReference>
<evidence type="ECO:0000256" key="1">
    <source>
        <dbReference type="ARBA" id="ARBA00009179"/>
    </source>
</evidence>
<dbReference type="CDD" id="cd07560">
    <property type="entry name" value="Peptidase_S41_CPP"/>
    <property type="match status" value="1"/>
</dbReference>
<evidence type="ECO:0000259" key="6">
    <source>
        <dbReference type="PROSITE" id="PS50106"/>
    </source>
</evidence>
<dbReference type="Pfam" id="PF03572">
    <property type="entry name" value="Peptidase_S41"/>
    <property type="match status" value="1"/>
</dbReference>
<dbReference type="SUPFAM" id="SSF50156">
    <property type="entry name" value="PDZ domain-like"/>
    <property type="match status" value="1"/>
</dbReference>
<dbReference type="OrthoDB" id="9812068at2"/>
<dbReference type="SMART" id="SM00245">
    <property type="entry name" value="TSPc"/>
    <property type="match status" value="1"/>
</dbReference>
<keyword evidence="3 5" id="KW-0378">Hydrolase</keyword>
<dbReference type="Gene3D" id="3.90.226.10">
    <property type="entry name" value="2-enoyl-CoA Hydratase, Chain A, domain 1"/>
    <property type="match status" value="1"/>
</dbReference>
<feature type="domain" description="PDZ" evidence="6">
    <location>
        <begin position="87"/>
        <end position="155"/>
    </location>
</feature>
<dbReference type="InterPro" id="IPR001478">
    <property type="entry name" value="PDZ"/>
</dbReference>
<keyword evidence="8" id="KW-1185">Reference proteome</keyword>
<dbReference type="SUPFAM" id="SSF52096">
    <property type="entry name" value="ClpP/crotonase"/>
    <property type="match status" value="1"/>
</dbReference>
<dbReference type="Gene3D" id="2.30.42.10">
    <property type="match status" value="1"/>
</dbReference>
<evidence type="ECO:0000256" key="5">
    <source>
        <dbReference type="RuleBase" id="RU004404"/>
    </source>
</evidence>
<dbReference type="PANTHER" id="PTHR32060">
    <property type="entry name" value="TAIL-SPECIFIC PROTEASE"/>
    <property type="match status" value="1"/>
</dbReference>